<dbReference type="Proteomes" id="UP001303046">
    <property type="component" value="Unassembled WGS sequence"/>
</dbReference>
<accession>A0ABR1EPJ6</accession>
<gene>
    <name evidence="1" type="primary">Necator_chrX.g24918</name>
    <name evidence="1" type="ORF">RB195_024753</name>
</gene>
<evidence type="ECO:0008006" key="3">
    <source>
        <dbReference type="Google" id="ProtNLM"/>
    </source>
</evidence>
<proteinExistence type="predicted"/>
<protein>
    <recommendedName>
        <fullName evidence="3">Reverse transcriptase domain-containing protein</fullName>
    </recommendedName>
</protein>
<reference evidence="1 2" key="1">
    <citation type="submission" date="2023-08" db="EMBL/GenBank/DDBJ databases">
        <title>A Necator americanus chromosomal reference genome.</title>
        <authorList>
            <person name="Ilik V."/>
            <person name="Petrzelkova K.J."/>
            <person name="Pardy F."/>
            <person name="Fuh T."/>
            <person name="Niatou-Singa F.S."/>
            <person name="Gouil Q."/>
            <person name="Baker L."/>
            <person name="Ritchie M.E."/>
            <person name="Jex A.R."/>
            <person name="Gazzola D."/>
            <person name="Li H."/>
            <person name="Toshio Fujiwara R."/>
            <person name="Zhan B."/>
            <person name="Aroian R.V."/>
            <person name="Pafco B."/>
            <person name="Schwarz E.M."/>
        </authorList>
    </citation>
    <scope>NUCLEOTIDE SEQUENCE [LARGE SCALE GENOMIC DNA]</scope>
    <source>
        <strain evidence="1 2">Aroian</strain>
        <tissue evidence="1">Whole animal</tissue>
    </source>
</reference>
<keyword evidence="2" id="KW-1185">Reference proteome</keyword>
<organism evidence="1 2">
    <name type="scientific">Necator americanus</name>
    <name type="common">Human hookworm</name>
    <dbReference type="NCBI Taxonomy" id="51031"/>
    <lineage>
        <taxon>Eukaryota</taxon>
        <taxon>Metazoa</taxon>
        <taxon>Ecdysozoa</taxon>
        <taxon>Nematoda</taxon>
        <taxon>Chromadorea</taxon>
        <taxon>Rhabditida</taxon>
        <taxon>Rhabditina</taxon>
        <taxon>Rhabditomorpha</taxon>
        <taxon>Strongyloidea</taxon>
        <taxon>Ancylostomatidae</taxon>
        <taxon>Bunostominae</taxon>
        <taxon>Necator</taxon>
    </lineage>
</organism>
<name>A0ABR1EPJ6_NECAM</name>
<comment type="caution">
    <text evidence="1">The sequence shown here is derived from an EMBL/GenBank/DDBJ whole genome shotgun (WGS) entry which is preliminary data.</text>
</comment>
<dbReference type="EMBL" id="JAVFWL010000006">
    <property type="protein sequence ID" value="KAK6764545.1"/>
    <property type="molecule type" value="Genomic_DNA"/>
</dbReference>
<evidence type="ECO:0000313" key="2">
    <source>
        <dbReference type="Proteomes" id="UP001303046"/>
    </source>
</evidence>
<sequence>MAPRYLREDGHVIPNALPSEVRHAIMLLKNRTSPGLDRIKPEHLKYLPPVLITHWRSSSLDIFRNAKFLNNGKPARPCCFIRGETHETSATVVQSGYCL</sequence>
<evidence type="ECO:0000313" key="1">
    <source>
        <dbReference type="EMBL" id="KAK6764545.1"/>
    </source>
</evidence>